<dbReference type="EMBL" id="BARS01004526">
    <property type="protein sequence ID" value="GAF79588.1"/>
    <property type="molecule type" value="Genomic_DNA"/>
</dbReference>
<reference evidence="1" key="1">
    <citation type="journal article" date="2014" name="Front. Microbiol.">
        <title>High frequency of phylogenetically diverse reductive dehalogenase-homologous genes in deep subseafloor sedimentary metagenomes.</title>
        <authorList>
            <person name="Kawai M."/>
            <person name="Futagami T."/>
            <person name="Toyoda A."/>
            <person name="Takaki Y."/>
            <person name="Nishi S."/>
            <person name="Hori S."/>
            <person name="Arai W."/>
            <person name="Tsubouchi T."/>
            <person name="Morono Y."/>
            <person name="Uchiyama I."/>
            <person name="Ito T."/>
            <person name="Fujiyama A."/>
            <person name="Inagaki F."/>
            <person name="Takami H."/>
        </authorList>
    </citation>
    <scope>NUCLEOTIDE SEQUENCE</scope>
    <source>
        <strain evidence="1">Expedition CK06-06</strain>
    </source>
</reference>
<name>X0SEW7_9ZZZZ</name>
<accession>X0SEW7</accession>
<proteinExistence type="predicted"/>
<dbReference type="AlphaFoldDB" id="X0SEW7"/>
<organism evidence="1">
    <name type="scientific">marine sediment metagenome</name>
    <dbReference type="NCBI Taxonomy" id="412755"/>
    <lineage>
        <taxon>unclassified sequences</taxon>
        <taxon>metagenomes</taxon>
        <taxon>ecological metagenomes</taxon>
    </lineage>
</organism>
<evidence type="ECO:0000313" key="1">
    <source>
        <dbReference type="EMBL" id="GAF79588.1"/>
    </source>
</evidence>
<comment type="caution">
    <text evidence="1">The sequence shown here is derived from an EMBL/GenBank/DDBJ whole genome shotgun (WGS) entry which is preliminary data.</text>
</comment>
<gene>
    <name evidence="1" type="ORF">S01H1_08847</name>
</gene>
<protein>
    <submittedName>
        <fullName evidence="1">Uncharacterized protein</fullName>
    </submittedName>
</protein>
<sequence>MIYTGYKITIDSEERPYRTWQGHNDYTHHVEAISIYLVKGPGIRNRKFYKLKDAKQAIRKQKRKGTETYETAKDEVAELKMLKKKLNKELTYVSKVLIKTENYLKGV</sequence>